<evidence type="ECO:0000256" key="6">
    <source>
        <dbReference type="SAM" id="MobiDB-lite"/>
    </source>
</evidence>
<evidence type="ECO:0000256" key="5">
    <source>
        <dbReference type="ARBA" id="ARBA00023136"/>
    </source>
</evidence>
<gene>
    <name evidence="9" type="ORF">J8J14_10880</name>
</gene>
<dbReference type="Pfam" id="PF02743">
    <property type="entry name" value="dCache_1"/>
    <property type="match status" value="1"/>
</dbReference>
<evidence type="ECO:0000256" key="1">
    <source>
        <dbReference type="ARBA" id="ARBA00004651"/>
    </source>
</evidence>
<feature type="domain" description="HAMP" evidence="8">
    <location>
        <begin position="287"/>
        <end position="340"/>
    </location>
</feature>
<dbReference type="InterPro" id="IPR003660">
    <property type="entry name" value="HAMP_dom"/>
</dbReference>
<dbReference type="SMART" id="SM00304">
    <property type="entry name" value="HAMP"/>
    <property type="match status" value="1"/>
</dbReference>
<dbReference type="PROSITE" id="PS50885">
    <property type="entry name" value="HAMP"/>
    <property type="match status" value="1"/>
</dbReference>
<evidence type="ECO:0000256" key="4">
    <source>
        <dbReference type="ARBA" id="ARBA00022989"/>
    </source>
</evidence>
<protein>
    <recommendedName>
        <fullName evidence="8">HAMP domain-containing protein</fullName>
    </recommendedName>
</protein>
<keyword evidence="10" id="KW-1185">Reference proteome</keyword>
<keyword evidence="2" id="KW-1003">Cell membrane</keyword>
<accession>A0ABS4AE34</accession>
<dbReference type="EMBL" id="JAGIZB010000009">
    <property type="protein sequence ID" value="MBP0445282.1"/>
    <property type="molecule type" value="Genomic_DNA"/>
</dbReference>
<reference evidence="9 10" key="1">
    <citation type="submission" date="2021-03" db="EMBL/GenBank/DDBJ databases">
        <authorList>
            <person name="So Y."/>
        </authorList>
    </citation>
    <scope>NUCLEOTIDE SEQUENCE [LARGE SCALE GENOMIC DNA]</scope>
    <source>
        <strain evidence="9 10">SSH11</strain>
    </source>
</reference>
<dbReference type="Gene3D" id="6.10.340.10">
    <property type="match status" value="1"/>
</dbReference>
<keyword evidence="3 7" id="KW-0812">Transmembrane</keyword>
<proteinExistence type="predicted"/>
<evidence type="ECO:0000256" key="7">
    <source>
        <dbReference type="SAM" id="Phobius"/>
    </source>
</evidence>
<organism evidence="9 10">
    <name type="scientific">Pararoseomonas baculiformis</name>
    <dbReference type="NCBI Taxonomy" id="2820812"/>
    <lineage>
        <taxon>Bacteria</taxon>
        <taxon>Pseudomonadati</taxon>
        <taxon>Pseudomonadota</taxon>
        <taxon>Alphaproteobacteria</taxon>
        <taxon>Acetobacterales</taxon>
        <taxon>Acetobacteraceae</taxon>
        <taxon>Pararoseomonas</taxon>
    </lineage>
</organism>
<feature type="transmembrane region" description="Helical" evidence="7">
    <location>
        <begin position="265"/>
        <end position="289"/>
    </location>
</feature>
<keyword evidence="5 7" id="KW-0472">Membrane</keyword>
<dbReference type="RefSeq" id="WP_209379534.1">
    <property type="nucleotide sequence ID" value="NZ_JAGIZB010000009.1"/>
</dbReference>
<dbReference type="CDD" id="cd18774">
    <property type="entry name" value="PDC2_HK_sensor"/>
    <property type="match status" value="1"/>
</dbReference>
<dbReference type="InterPro" id="IPR033479">
    <property type="entry name" value="dCache_1"/>
</dbReference>
<evidence type="ECO:0000313" key="9">
    <source>
        <dbReference type="EMBL" id="MBP0445282.1"/>
    </source>
</evidence>
<feature type="region of interest" description="Disordered" evidence="6">
    <location>
        <begin position="336"/>
        <end position="356"/>
    </location>
</feature>
<sequence length="356" mass="38103">MILIPATARLSSAISQRSAQETVGATGRFVAARLSQALHNEWQKHERLADLFRTTGDTADLRMRLDALRALNDQYVWMGMALPNGRVAVASGGLLEGQDVSTRPWFTAGLQGTFAGDVHKAVLLQSLVAPNAREPLRLVDFALPLRRADGSTAGVLGSHLSWDWVRSLVREVPLAENVEVMLVSNDGQVLIGPEGIEGTSPNLPSLMAARQSVAAQRVETWPDGQSYLTAVLPEVSYRNLPSFGWSILARQREDAAFAAARTMTFGLLTAIGLTALAILAAGVLAALFLRAPLRRVVAGAAALAEGRFDQPAPDERRYSEVSALSGSLAGIHSRLTEQADRAETAPPKLTVVSGRS</sequence>
<comment type="subcellular location">
    <subcellularLocation>
        <location evidence="1">Cell membrane</location>
        <topology evidence="1">Multi-pass membrane protein</topology>
    </subcellularLocation>
</comment>
<comment type="caution">
    <text evidence="9">The sequence shown here is derived from an EMBL/GenBank/DDBJ whole genome shotgun (WGS) entry which is preliminary data.</text>
</comment>
<evidence type="ECO:0000313" key="10">
    <source>
        <dbReference type="Proteomes" id="UP000681594"/>
    </source>
</evidence>
<keyword evidence="4 7" id="KW-1133">Transmembrane helix</keyword>
<evidence type="ECO:0000256" key="3">
    <source>
        <dbReference type="ARBA" id="ARBA00022692"/>
    </source>
</evidence>
<dbReference type="Gene3D" id="3.30.450.20">
    <property type="entry name" value="PAS domain"/>
    <property type="match status" value="1"/>
</dbReference>
<name>A0ABS4AE34_9PROT</name>
<evidence type="ECO:0000259" key="8">
    <source>
        <dbReference type="PROSITE" id="PS50885"/>
    </source>
</evidence>
<dbReference type="Proteomes" id="UP000681594">
    <property type="component" value="Unassembled WGS sequence"/>
</dbReference>
<evidence type="ECO:0000256" key="2">
    <source>
        <dbReference type="ARBA" id="ARBA00022475"/>
    </source>
</evidence>